<dbReference type="AlphaFoldDB" id="A0A125AA55"/>
<dbReference type="Proteomes" id="UP000062317">
    <property type="component" value="Unassembled WGS sequence"/>
</dbReference>
<name>A0A125AA55_9BURK</name>
<comment type="caution">
    <text evidence="6">The sequence shown here is derived from an EMBL/GenBank/DDBJ whole genome shotgun (WGS) entry which is preliminary data.</text>
</comment>
<protein>
    <recommendedName>
        <fullName evidence="8">LrgB family protein</fullName>
    </recommendedName>
</protein>
<dbReference type="PANTHER" id="PTHR30249">
    <property type="entry name" value="PUTATIVE SEROTONIN TRANSPORTER"/>
    <property type="match status" value="1"/>
</dbReference>
<evidence type="ECO:0000313" key="7">
    <source>
        <dbReference type="Proteomes" id="UP000062317"/>
    </source>
</evidence>
<organism evidence="6 7">
    <name type="scientific">Burkholderia territorii</name>
    <dbReference type="NCBI Taxonomy" id="1503055"/>
    <lineage>
        <taxon>Bacteria</taxon>
        <taxon>Pseudomonadati</taxon>
        <taxon>Pseudomonadota</taxon>
        <taxon>Betaproteobacteria</taxon>
        <taxon>Burkholderiales</taxon>
        <taxon>Burkholderiaceae</taxon>
        <taxon>Burkholderia</taxon>
        <taxon>Burkholderia cepacia complex</taxon>
    </lineage>
</organism>
<feature type="transmembrane region" description="Helical" evidence="5">
    <location>
        <begin position="158"/>
        <end position="178"/>
    </location>
</feature>
<dbReference type="GO" id="GO:0016020">
    <property type="term" value="C:membrane"/>
    <property type="evidence" value="ECO:0007669"/>
    <property type="project" value="UniProtKB-SubCell"/>
</dbReference>
<feature type="transmembrane region" description="Helical" evidence="5">
    <location>
        <begin position="127"/>
        <end position="146"/>
    </location>
</feature>
<evidence type="ECO:0000256" key="1">
    <source>
        <dbReference type="ARBA" id="ARBA00004141"/>
    </source>
</evidence>
<feature type="transmembrane region" description="Helical" evidence="5">
    <location>
        <begin position="214"/>
        <end position="238"/>
    </location>
</feature>
<evidence type="ECO:0000256" key="2">
    <source>
        <dbReference type="ARBA" id="ARBA00022692"/>
    </source>
</evidence>
<reference evidence="6 7" key="1">
    <citation type="submission" date="2015-11" db="EMBL/GenBank/DDBJ databases">
        <title>Expanding the genomic diversity of Burkholderia species for the development of highly accurate diagnostics.</title>
        <authorList>
            <person name="Sahl J."/>
            <person name="Keim P."/>
            <person name="Wagner D."/>
        </authorList>
    </citation>
    <scope>NUCLEOTIDE SEQUENCE [LARGE SCALE GENOMIC DNA]</scope>
    <source>
        <strain evidence="6 7">MSMB1301WGS</strain>
    </source>
</reference>
<evidence type="ECO:0000256" key="4">
    <source>
        <dbReference type="ARBA" id="ARBA00023136"/>
    </source>
</evidence>
<sequence>MTPDLASAWAILQHQPLWGLLATLVAYRIGLFANRAAHGHVFAHPVLVAVLLLVGLLSLAHVQYRDYLAGAQYVHFLLGPATVALAIPMFRSFHHIRRTARALVPALAIGSIVSAGSAALISKGLGAAPVVTASLIAHSATTPIAMSISRRIGGDPSLTATFTLLTGIAAVLQIGVAMKVMRVVDSRAHGLAAGTAGHGLATARMLSISETAGAFGGVAIGMSGVLTALVAPVLAALVR</sequence>
<dbReference type="InterPro" id="IPR007300">
    <property type="entry name" value="CidB/LrgB"/>
</dbReference>
<evidence type="ECO:0000313" key="6">
    <source>
        <dbReference type="EMBL" id="KVV43463.1"/>
    </source>
</evidence>
<dbReference type="EMBL" id="LPEQ01000100">
    <property type="protein sequence ID" value="KVV43463.1"/>
    <property type="molecule type" value="Genomic_DNA"/>
</dbReference>
<comment type="subcellular location">
    <subcellularLocation>
        <location evidence="1">Membrane</location>
        <topology evidence="1">Multi-pass membrane protein</topology>
    </subcellularLocation>
</comment>
<feature type="transmembrane region" description="Helical" evidence="5">
    <location>
        <begin position="6"/>
        <end position="29"/>
    </location>
</feature>
<dbReference type="RefSeq" id="WP_060107554.1">
    <property type="nucleotide sequence ID" value="NZ_LPEQ01000100.1"/>
</dbReference>
<dbReference type="PANTHER" id="PTHR30249:SF0">
    <property type="entry name" value="PLASTIDAL GLYCOLATE_GLYCERATE TRANSLOCATOR 1, CHLOROPLASTIC"/>
    <property type="match status" value="1"/>
</dbReference>
<feature type="transmembrane region" description="Helical" evidence="5">
    <location>
        <begin position="70"/>
        <end position="90"/>
    </location>
</feature>
<evidence type="ECO:0000256" key="5">
    <source>
        <dbReference type="SAM" id="Phobius"/>
    </source>
</evidence>
<feature type="transmembrane region" description="Helical" evidence="5">
    <location>
        <begin position="41"/>
        <end position="64"/>
    </location>
</feature>
<accession>A0A125AA55</accession>
<evidence type="ECO:0008006" key="8">
    <source>
        <dbReference type="Google" id="ProtNLM"/>
    </source>
</evidence>
<dbReference type="Pfam" id="PF04172">
    <property type="entry name" value="LrgB"/>
    <property type="match status" value="1"/>
</dbReference>
<proteinExistence type="predicted"/>
<keyword evidence="4 5" id="KW-0472">Membrane</keyword>
<keyword evidence="2 5" id="KW-0812">Transmembrane</keyword>
<evidence type="ECO:0000256" key="3">
    <source>
        <dbReference type="ARBA" id="ARBA00022989"/>
    </source>
</evidence>
<keyword evidence="3 5" id="KW-1133">Transmembrane helix</keyword>
<gene>
    <name evidence="6" type="ORF">WT27_09890</name>
</gene>
<feature type="transmembrane region" description="Helical" evidence="5">
    <location>
        <begin position="102"/>
        <end position="121"/>
    </location>
</feature>
<keyword evidence="7" id="KW-1185">Reference proteome</keyword>